<keyword evidence="1" id="KW-0614">Plasmid</keyword>
<geneLocation type="plasmid" evidence="1">
    <name>pQBR57</name>
</geneLocation>
<gene>
    <name evidence="1" type="ORF">PQBR57_0244</name>
</gene>
<protein>
    <submittedName>
        <fullName evidence="1">Uncharacterized protein</fullName>
    </submittedName>
</protein>
<evidence type="ECO:0000313" key="1">
    <source>
        <dbReference type="EMBL" id="CEK42197.1"/>
    </source>
</evidence>
<organism evidence="1">
    <name type="scientific">Pseudomonas fluorescens (strain SBW25)</name>
    <dbReference type="NCBI Taxonomy" id="216595"/>
    <lineage>
        <taxon>Bacteria</taxon>
        <taxon>Pseudomonadati</taxon>
        <taxon>Pseudomonadota</taxon>
        <taxon>Gammaproteobacteria</taxon>
        <taxon>Pseudomonadales</taxon>
        <taxon>Pseudomonadaceae</taxon>
        <taxon>Pseudomonas</taxon>
    </lineage>
</organism>
<sequence length="81" mass="9280">MLGAHCGKWGQHAKRDELTLYCQCRVWRWVIAPLNAGRTGDGHRREWELRFGAARHPMPGSDASRRVRCTVLRLGRAKAIK</sequence>
<name>A0A0G4E5E5_PSEFS</name>
<reference evidence="1" key="2">
    <citation type="submission" date="2015-06" db="EMBL/GenBank/DDBJ databases">
        <title>Environmentally co-occuring mercury resistance plasmids are genetically and phenotypically diverse and confer variable context-dependent fitness effects.</title>
        <authorList>
            <person name="Hall J.P.J."/>
            <person name="Harrison E."/>
            <person name="Lilley A.K."/>
            <person name="Paterson S."/>
            <person name="Spiers A.J."/>
            <person name="Brockhurst M.A."/>
        </authorList>
    </citation>
    <scope>NUCLEOTIDE SEQUENCE [LARGE SCALE GENOMIC DNA]</scope>
    <source>
        <strain evidence="1">SBW25</strain>
        <plasmid evidence="1">pQBR57</plasmid>
    </source>
</reference>
<dbReference type="AlphaFoldDB" id="A0A0G4E5E5"/>
<accession>A0A0G4E5E5</accession>
<proteinExistence type="predicted"/>
<dbReference type="EMBL" id="LN713926">
    <property type="protein sequence ID" value="CEK42197.1"/>
    <property type="molecule type" value="Genomic_DNA"/>
</dbReference>
<reference evidence="1" key="1">
    <citation type="submission" date="2014-12" db="EMBL/GenBank/DDBJ databases">
        <authorList>
            <person name="Hall J."/>
        </authorList>
    </citation>
    <scope>NUCLEOTIDE SEQUENCE [LARGE SCALE GENOMIC DNA]</scope>
    <source>
        <strain evidence="1">SBW25</strain>
        <plasmid evidence="1">pQBR57</plasmid>
    </source>
</reference>